<reference evidence="3 4" key="1">
    <citation type="submission" date="2016-06" db="EMBL/GenBank/DDBJ databases">
        <title>Evolution of pathogenesis and genome organization in the Tremellales.</title>
        <authorList>
            <person name="Cuomo C."/>
            <person name="Litvintseva A."/>
            <person name="Heitman J."/>
            <person name="Chen Y."/>
            <person name="Sun S."/>
            <person name="Springer D."/>
            <person name="Dromer F."/>
            <person name="Young S."/>
            <person name="Zeng Q."/>
            <person name="Chapman S."/>
            <person name="Gujja S."/>
            <person name="Saif S."/>
            <person name="Birren B."/>
        </authorList>
    </citation>
    <scope>NUCLEOTIDE SEQUENCE [LARGE SCALE GENOMIC DNA]</scope>
    <source>
        <strain evidence="3 4">ATCC 28783</strain>
    </source>
</reference>
<dbReference type="OrthoDB" id="1001765at2759"/>
<dbReference type="EMBL" id="SDIL01000078">
    <property type="protein sequence ID" value="RXK37051.1"/>
    <property type="molecule type" value="Genomic_DNA"/>
</dbReference>
<evidence type="ECO:0000256" key="1">
    <source>
        <dbReference type="SAM" id="MobiDB-lite"/>
    </source>
</evidence>
<evidence type="ECO:0000256" key="2">
    <source>
        <dbReference type="SAM" id="SignalP"/>
    </source>
</evidence>
<dbReference type="STRING" id="5217.A0A4Q1BHH2"/>
<dbReference type="InParanoid" id="A0A4Q1BHH2"/>
<dbReference type="AlphaFoldDB" id="A0A4Q1BHH2"/>
<dbReference type="Pfam" id="PF13668">
    <property type="entry name" value="Ferritin_2"/>
    <property type="match status" value="1"/>
</dbReference>
<accession>A0A4Q1BHH2</accession>
<evidence type="ECO:0000313" key="3">
    <source>
        <dbReference type="EMBL" id="RXK37051.1"/>
    </source>
</evidence>
<sequence>MLFKTLIAVLPLLAGIQVNASPILIGRKGGNDTSVSMGEGGNSTSNSSSNNTSSEGGSSENSGGGGGGESGSNDSKGSGSNSSSESSNSESGSGSGFSKNDETVILFALAAETLESNFYEVGLKTFSSDHFEQFGYRNGDAVIEQLTVIQEQESIHLSTLTSVAQEASIDISALGQCSFDFSSAMVSVQTFIETARIFELVGVGAYEGGALLVENQELLISALSIHAVEGVHSSMVNLLGASSPSSSPFAVPLEPQQVLGMLSPFVKGCDLGGLLGITPSTALTITNTETITVNTQLSFDMSIFQGQDTSKYFCNIISGSNTKGIVMPMSKCIIPEKIDGVVFASIVSSDVELDVNIVIQDETVIVAGPVPFVVYESVTIISEEIISSSSIFGFSGSGSESSNSNSNSNSNSDISSISNSGSLNSGSLSSSISNILSNPLVSATSLIDGSDVNVPPEIEQLRQELGVVHPVSNGGAGAISLGWLGN</sequence>
<protein>
    <submittedName>
        <fullName evidence="3">Uncharacterized protein</fullName>
    </submittedName>
</protein>
<proteinExistence type="predicted"/>
<comment type="caution">
    <text evidence="3">The sequence shown here is derived from an EMBL/GenBank/DDBJ whole genome shotgun (WGS) entry which is preliminary data.</text>
</comment>
<organism evidence="3 4">
    <name type="scientific">Tremella mesenterica</name>
    <name type="common">Jelly fungus</name>
    <dbReference type="NCBI Taxonomy" id="5217"/>
    <lineage>
        <taxon>Eukaryota</taxon>
        <taxon>Fungi</taxon>
        <taxon>Dikarya</taxon>
        <taxon>Basidiomycota</taxon>
        <taxon>Agaricomycotina</taxon>
        <taxon>Tremellomycetes</taxon>
        <taxon>Tremellales</taxon>
        <taxon>Tremellaceae</taxon>
        <taxon>Tremella</taxon>
    </lineage>
</organism>
<dbReference type="Proteomes" id="UP000289152">
    <property type="component" value="Unassembled WGS sequence"/>
</dbReference>
<keyword evidence="2" id="KW-0732">Signal</keyword>
<dbReference type="VEuPathDB" id="FungiDB:TREMEDRAFT_60887"/>
<keyword evidence="4" id="KW-1185">Reference proteome</keyword>
<feature type="chain" id="PRO_5020913291" evidence="2">
    <location>
        <begin position="21"/>
        <end position="486"/>
    </location>
</feature>
<feature type="compositionally biased region" description="Low complexity" evidence="1">
    <location>
        <begin position="71"/>
        <end position="92"/>
    </location>
</feature>
<feature type="signal peptide" evidence="2">
    <location>
        <begin position="1"/>
        <end position="20"/>
    </location>
</feature>
<name>A0A4Q1BHH2_TREME</name>
<evidence type="ECO:0000313" key="4">
    <source>
        <dbReference type="Proteomes" id="UP000289152"/>
    </source>
</evidence>
<feature type="region of interest" description="Disordered" evidence="1">
    <location>
        <begin position="34"/>
        <end position="97"/>
    </location>
</feature>
<gene>
    <name evidence="3" type="ORF">M231_05639</name>
</gene>
<feature type="compositionally biased region" description="Low complexity" evidence="1">
    <location>
        <begin position="42"/>
        <end position="61"/>
    </location>
</feature>